<name>A0AAD9T7I6_9HELO</name>
<feature type="region of interest" description="Disordered" evidence="3">
    <location>
        <begin position="396"/>
        <end position="560"/>
    </location>
</feature>
<evidence type="ECO:0000313" key="6">
    <source>
        <dbReference type="EMBL" id="KAK2630537.1"/>
    </source>
</evidence>
<feature type="region of interest" description="Disordered" evidence="3">
    <location>
        <begin position="44"/>
        <end position="125"/>
    </location>
</feature>
<reference evidence="6" key="1">
    <citation type="submission" date="2023-06" db="EMBL/GenBank/DDBJ databases">
        <title>Draft genome of Marssonina rosae.</title>
        <authorList>
            <person name="Cheng Q."/>
        </authorList>
    </citation>
    <scope>NUCLEOTIDE SEQUENCE</scope>
    <source>
        <strain evidence="6">R4</strain>
    </source>
</reference>
<evidence type="ECO:0000256" key="1">
    <source>
        <dbReference type="ARBA" id="ARBA00022443"/>
    </source>
</evidence>
<keyword evidence="4" id="KW-0472">Membrane</keyword>
<evidence type="ECO:0000256" key="3">
    <source>
        <dbReference type="SAM" id="MobiDB-lite"/>
    </source>
</evidence>
<dbReference type="AlphaFoldDB" id="A0AAD9T7I6"/>
<evidence type="ECO:0000259" key="5">
    <source>
        <dbReference type="PROSITE" id="PS50002"/>
    </source>
</evidence>
<feature type="compositionally biased region" description="Pro residues" evidence="3">
    <location>
        <begin position="307"/>
        <end position="316"/>
    </location>
</feature>
<dbReference type="PROSITE" id="PS50002">
    <property type="entry name" value="SH3"/>
    <property type="match status" value="1"/>
</dbReference>
<comment type="caution">
    <text evidence="6">The sequence shown here is derived from an EMBL/GenBank/DDBJ whole genome shotgun (WGS) entry which is preliminary data.</text>
</comment>
<protein>
    <recommendedName>
        <fullName evidence="5">SH3 domain-containing protein</fullName>
    </recommendedName>
</protein>
<feature type="region of interest" description="Disordered" evidence="3">
    <location>
        <begin position="289"/>
        <end position="330"/>
    </location>
</feature>
<organism evidence="6 7">
    <name type="scientific">Diplocarpon rosae</name>
    <dbReference type="NCBI Taxonomy" id="946125"/>
    <lineage>
        <taxon>Eukaryota</taxon>
        <taxon>Fungi</taxon>
        <taxon>Dikarya</taxon>
        <taxon>Ascomycota</taxon>
        <taxon>Pezizomycotina</taxon>
        <taxon>Leotiomycetes</taxon>
        <taxon>Helotiales</taxon>
        <taxon>Drepanopezizaceae</taxon>
        <taxon>Diplocarpon</taxon>
    </lineage>
</organism>
<proteinExistence type="predicted"/>
<accession>A0AAD9T7I6</accession>
<feature type="compositionally biased region" description="Polar residues" evidence="3">
    <location>
        <begin position="77"/>
        <end position="87"/>
    </location>
</feature>
<feature type="compositionally biased region" description="Low complexity" evidence="3">
    <location>
        <begin position="470"/>
        <end position="485"/>
    </location>
</feature>
<keyword evidence="4" id="KW-1133">Transmembrane helix</keyword>
<dbReference type="InterPro" id="IPR001452">
    <property type="entry name" value="SH3_domain"/>
</dbReference>
<dbReference type="EMBL" id="JAUBYV010000001">
    <property type="protein sequence ID" value="KAK2630537.1"/>
    <property type="molecule type" value="Genomic_DNA"/>
</dbReference>
<feature type="region of interest" description="Disordered" evidence="3">
    <location>
        <begin position="162"/>
        <end position="188"/>
    </location>
</feature>
<dbReference type="Gene3D" id="2.30.30.40">
    <property type="entry name" value="SH3 Domains"/>
    <property type="match status" value="1"/>
</dbReference>
<dbReference type="InterPro" id="IPR036028">
    <property type="entry name" value="SH3-like_dom_sf"/>
</dbReference>
<dbReference type="SUPFAM" id="SSF50044">
    <property type="entry name" value="SH3-domain"/>
    <property type="match status" value="1"/>
</dbReference>
<dbReference type="Proteomes" id="UP001285354">
    <property type="component" value="Unassembled WGS sequence"/>
</dbReference>
<feature type="transmembrane region" description="Helical" evidence="4">
    <location>
        <begin position="133"/>
        <end position="154"/>
    </location>
</feature>
<keyword evidence="4" id="KW-0812">Transmembrane</keyword>
<sequence length="560" mass="57102">MPHNHLHHAHARAAEQVVSVIYVTAAPTFTGAIGGYTTMGVDIDTDELDPATPNPTPASPSKTSRSTTLTTSILPAETTSPASTLTGPATAILAASGGLSPNPASGADSSTASSPSSSSDDNNSGGLSAGGTAGLVIGILVFVGVLLSVVLFCIRKRRRTAQEAEAREDEKSETGIQQSASGRPPVIAPRLSLRPITQFLPNLAERRASRGNPVAAQLAPVSEGRPASAQSNDAENPFGNHAETVTSVQNPFGPHAETIDATNAKGPVELENTPEVAVAVPLAAPIGLKRGASKRENGPAPMDFTKPGPPQGPPSPAGTGSNVSTATFGTPVRSGGGAAIAAAGGPANSPVHRVQLDFNPSLSDELELKQGQLVRVLHEYDDGWALCIRLDRSKQGVAPRTCLSTRPVKPRPQPPLQNGQSGQRGSPGMRGPPNGPKVALAVRAHASVSPNGAPASPATSTQQRSQSPVGSMSSMESQQSGRSNSNVPPTNLAQRARSNSSAPSKIPQIQQRSRSNSSAQTSAPTTALPGPSSMNSTPKHVGGSSPKGAPTRKPVPGQAL</sequence>
<evidence type="ECO:0000313" key="7">
    <source>
        <dbReference type="Proteomes" id="UP001285354"/>
    </source>
</evidence>
<evidence type="ECO:0000256" key="2">
    <source>
        <dbReference type="PROSITE-ProRule" id="PRU00192"/>
    </source>
</evidence>
<dbReference type="Pfam" id="PF14604">
    <property type="entry name" value="SH3_9"/>
    <property type="match status" value="1"/>
</dbReference>
<feature type="compositionally biased region" description="Low complexity" evidence="3">
    <location>
        <begin position="104"/>
        <end position="125"/>
    </location>
</feature>
<feature type="compositionally biased region" description="Low complexity" evidence="3">
    <location>
        <begin position="59"/>
        <end position="72"/>
    </location>
</feature>
<feature type="domain" description="SH3" evidence="5">
    <location>
        <begin position="347"/>
        <end position="408"/>
    </location>
</feature>
<gene>
    <name evidence="6" type="ORF">QTJ16_001357</name>
</gene>
<feature type="compositionally biased region" description="Polar residues" evidence="3">
    <location>
        <begin position="457"/>
        <end position="469"/>
    </location>
</feature>
<evidence type="ECO:0000256" key="4">
    <source>
        <dbReference type="SAM" id="Phobius"/>
    </source>
</evidence>
<dbReference type="SMART" id="SM00326">
    <property type="entry name" value="SH3"/>
    <property type="match status" value="1"/>
</dbReference>
<feature type="compositionally biased region" description="Basic and acidic residues" evidence="3">
    <location>
        <begin position="162"/>
        <end position="173"/>
    </location>
</feature>
<keyword evidence="1 2" id="KW-0728">SH3 domain</keyword>
<keyword evidence="7" id="KW-1185">Reference proteome</keyword>
<feature type="compositionally biased region" description="Polar residues" evidence="3">
    <location>
        <begin position="486"/>
        <end position="525"/>
    </location>
</feature>
<feature type="region of interest" description="Disordered" evidence="3">
    <location>
        <begin position="210"/>
        <end position="248"/>
    </location>
</feature>